<dbReference type="VEuPathDB" id="FungiDB:FUN_018668"/>
<dbReference type="VEuPathDB" id="FungiDB:RhiirA1_541433"/>
<dbReference type="AlphaFoldDB" id="A0A2I1H8I1"/>
<accession>A0A2I1H8I1</accession>
<comment type="caution">
    <text evidence="2">The sequence shown here is derived from an EMBL/GenBank/DDBJ whole genome shotgun (WGS) entry which is preliminary data.</text>
</comment>
<proteinExistence type="predicted"/>
<reference evidence="2 3" key="1">
    <citation type="submission" date="2015-10" db="EMBL/GenBank/DDBJ databases">
        <title>Genome analyses suggest a sexual origin of heterokaryosis in a supposedly ancient asexual fungus.</title>
        <authorList>
            <person name="Ropars J."/>
            <person name="Sedzielewska K."/>
            <person name="Noel J."/>
            <person name="Charron P."/>
            <person name="Farinelli L."/>
            <person name="Marton T."/>
            <person name="Kruger M."/>
            <person name="Pelin A."/>
            <person name="Brachmann A."/>
            <person name="Corradi N."/>
        </authorList>
    </citation>
    <scope>NUCLEOTIDE SEQUENCE [LARGE SCALE GENOMIC DNA]</scope>
    <source>
        <strain evidence="2 3">A4</strain>
    </source>
</reference>
<dbReference type="VEuPathDB" id="FungiDB:RhiirFUN_019587"/>
<gene>
    <name evidence="2" type="ORF">RhiirA4_548595</name>
</gene>
<evidence type="ECO:0000256" key="1">
    <source>
        <dbReference type="SAM" id="MobiDB-lite"/>
    </source>
</evidence>
<keyword evidence="3" id="KW-1185">Reference proteome</keyword>
<evidence type="ECO:0000313" key="3">
    <source>
        <dbReference type="Proteomes" id="UP000234323"/>
    </source>
</evidence>
<feature type="compositionally biased region" description="Basic residues" evidence="1">
    <location>
        <begin position="291"/>
        <end position="309"/>
    </location>
</feature>
<organism evidence="2 3">
    <name type="scientific">Rhizophagus irregularis</name>
    <dbReference type="NCBI Taxonomy" id="588596"/>
    <lineage>
        <taxon>Eukaryota</taxon>
        <taxon>Fungi</taxon>
        <taxon>Fungi incertae sedis</taxon>
        <taxon>Mucoromycota</taxon>
        <taxon>Glomeromycotina</taxon>
        <taxon>Glomeromycetes</taxon>
        <taxon>Glomerales</taxon>
        <taxon>Glomeraceae</taxon>
        <taxon>Rhizophagus</taxon>
    </lineage>
</organism>
<evidence type="ECO:0000313" key="2">
    <source>
        <dbReference type="EMBL" id="PKY55178.1"/>
    </source>
</evidence>
<protein>
    <submittedName>
        <fullName evidence="2">Uncharacterized protein</fullName>
    </submittedName>
</protein>
<sequence length="309" mass="35558">MKVHRTLEEPKSDRSSNDLCYKNEFFRENDVSRPEKISFQIADDDKHEKREDPKVCIQGVSSQWNGNKNGNEHDVVRAQHFDSNVEDEKYDYCPNRRSLTIWKLCRIGVLAGTVWTEEKPKTPCHLVVPDVQCGKARIPETIPHVPKGEKQDESQESCNNPKNPLMIVEMIANKLDRQRVADSFNCGVSSKNPSISTICMKIIKSYGFDHIILIGKRYAGIIFMDCYSRVFEWESMCGVLWFLGDCLNNKPRINRVIWSLEFDGTITEFEEVSPNELTDKPATKVIDVHSVAKKKKKKKSTKNSKNRQC</sequence>
<feature type="region of interest" description="Disordered" evidence="1">
    <location>
        <begin position="290"/>
        <end position="309"/>
    </location>
</feature>
<dbReference type="Proteomes" id="UP000234323">
    <property type="component" value="Unassembled WGS sequence"/>
</dbReference>
<dbReference type="EMBL" id="LLXI01001793">
    <property type="protein sequence ID" value="PKY55178.1"/>
    <property type="molecule type" value="Genomic_DNA"/>
</dbReference>
<name>A0A2I1H8I1_9GLOM</name>